<dbReference type="OrthoDB" id="70842at2"/>
<protein>
    <submittedName>
        <fullName evidence="2">Uncharacterized protein</fullName>
    </submittedName>
</protein>
<evidence type="ECO:0000256" key="1">
    <source>
        <dbReference type="SAM" id="MobiDB-lite"/>
    </source>
</evidence>
<name>A0A1U7NVE2_9DEIO</name>
<sequence>MVQFSLRGLRQSEQVIPNARPLLALLCPLCLTACTPRDAQDSAAPVTQVGGVLHDTTSVAIRDPLWSDEYGLHMDLPNAERSPWPALKTTIQAFAGAERLASAPVQTGGVFELDLTGKIPEKLEAVSDFFLYLSVPRRNCTTSELSVSDPEVKLATVRFGVMVDTAGEQSRLALAEPTEREVSKNQLVTQISTGKLIYADRDSTIKYTQNCKTDMGTPGEGTLDHTIRLSLKKGFNPVTTVMSSNEDRRNHAEQLIGGQAKLEWESGVPGKVTPDTLPLPSKR</sequence>
<dbReference type="Proteomes" id="UP000186607">
    <property type="component" value="Unassembled WGS sequence"/>
</dbReference>
<dbReference type="EMBL" id="MSTI01000123">
    <property type="protein sequence ID" value="OLV16898.1"/>
    <property type="molecule type" value="Genomic_DNA"/>
</dbReference>
<evidence type="ECO:0000313" key="2">
    <source>
        <dbReference type="EMBL" id="OLV16898.1"/>
    </source>
</evidence>
<dbReference type="STRING" id="249408.BOO71_0010561"/>
<keyword evidence="3" id="KW-1185">Reference proteome</keyword>
<dbReference type="RefSeq" id="WP_075834700.1">
    <property type="nucleotide sequence ID" value="NZ_MSTI01000123.1"/>
</dbReference>
<dbReference type="AlphaFoldDB" id="A0A1U7NVE2"/>
<reference evidence="2 3" key="1">
    <citation type="submission" date="2017-01" db="EMBL/GenBank/DDBJ databases">
        <title>Genome Analysis of Deinococcus marmoris KOPRI26562.</title>
        <authorList>
            <person name="Kim J.H."/>
            <person name="Oh H.-M."/>
        </authorList>
    </citation>
    <scope>NUCLEOTIDE SEQUENCE [LARGE SCALE GENOMIC DNA]</scope>
    <source>
        <strain evidence="2 3">KOPRI26562</strain>
    </source>
</reference>
<proteinExistence type="predicted"/>
<comment type="caution">
    <text evidence="2">The sequence shown here is derived from an EMBL/GenBank/DDBJ whole genome shotgun (WGS) entry which is preliminary data.</text>
</comment>
<feature type="region of interest" description="Disordered" evidence="1">
    <location>
        <begin position="264"/>
        <end position="283"/>
    </location>
</feature>
<accession>A0A1U7NVE2</accession>
<evidence type="ECO:0000313" key="3">
    <source>
        <dbReference type="Proteomes" id="UP000186607"/>
    </source>
</evidence>
<gene>
    <name evidence="2" type="ORF">BOO71_0010561</name>
</gene>
<organism evidence="2 3">
    <name type="scientific">Deinococcus marmoris</name>
    <dbReference type="NCBI Taxonomy" id="249408"/>
    <lineage>
        <taxon>Bacteria</taxon>
        <taxon>Thermotogati</taxon>
        <taxon>Deinococcota</taxon>
        <taxon>Deinococci</taxon>
        <taxon>Deinococcales</taxon>
        <taxon>Deinococcaceae</taxon>
        <taxon>Deinococcus</taxon>
    </lineage>
</organism>